<dbReference type="Pfam" id="PF08241">
    <property type="entry name" value="Methyltransf_11"/>
    <property type="match status" value="1"/>
</dbReference>
<evidence type="ECO:0000256" key="5">
    <source>
        <dbReference type="ARBA" id="ARBA00022679"/>
    </source>
</evidence>
<sequence>MSERTLNRGEVLEISAYRLDKRRLRGHFARAARTYDAAAVLQREVADRALARLDAIRHRPRSVLDAGCGTGYALRALARRFKGARVTGVDVAQAMLVEARRQAGWFKARPYVCGDIEALPFPDAGFDMVFSNLALQWCEPERAMGEFLRVLGPGGLLMFTTFGPDTLRELRAAWRAADPGGVHVHAFFDMHDLGDALLRVGFAEPVMDVERFTLTYADVAGVLRDLHGIGAHNAARGATRALTGKRRFARFREAYEQLAQGGRIPATYEVVHGHAWAPTSPHPGDRATVAIPLDQIGRRR</sequence>
<gene>
    <name evidence="8" type="primary">bioC</name>
    <name evidence="10" type="ORF">SVA_0452</name>
</gene>
<feature type="domain" description="Methyltransferase type 11" evidence="9">
    <location>
        <begin position="64"/>
        <end position="159"/>
    </location>
</feature>
<dbReference type="KEGG" id="sva:SVA_0452"/>
<dbReference type="RefSeq" id="WP_197703329.1">
    <property type="nucleotide sequence ID" value="NZ_AP014936.1"/>
</dbReference>
<organism evidence="10 11">
    <name type="scientific">Sulfurifustis variabilis</name>
    <dbReference type="NCBI Taxonomy" id="1675686"/>
    <lineage>
        <taxon>Bacteria</taxon>
        <taxon>Pseudomonadati</taxon>
        <taxon>Pseudomonadota</taxon>
        <taxon>Gammaproteobacteria</taxon>
        <taxon>Acidiferrobacterales</taxon>
        <taxon>Acidiferrobacteraceae</taxon>
        <taxon>Sulfurifustis</taxon>
    </lineage>
</organism>
<dbReference type="Proteomes" id="UP000218899">
    <property type="component" value="Chromosome"/>
</dbReference>
<evidence type="ECO:0000256" key="6">
    <source>
        <dbReference type="ARBA" id="ARBA00022691"/>
    </source>
</evidence>
<dbReference type="PANTHER" id="PTHR13090">
    <property type="entry name" value="ARGININE-HYDROXYLASE NDUFAF5, MITOCHONDRIAL"/>
    <property type="match status" value="1"/>
</dbReference>
<evidence type="ECO:0000256" key="7">
    <source>
        <dbReference type="ARBA" id="ARBA00022756"/>
    </source>
</evidence>
<accession>A0A1B4V108</accession>
<dbReference type="GO" id="GO:0102130">
    <property type="term" value="F:malonyl-CoA methyltransferase activity"/>
    <property type="evidence" value="ECO:0007669"/>
    <property type="project" value="UniProtKB-EC"/>
</dbReference>
<dbReference type="SUPFAM" id="SSF53335">
    <property type="entry name" value="S-adenosyl-L-methionine-dependent methyltransferases"/>
    <property type="match status" value="1"/>
</dbReference>
<keyword evidence="4 8" id="KW-0489">Methyltransferase</keyword>
<dbReference type="InterPro" id="IPR011814">
    <property type="entry name" value="BioC"/>
</dbReference>
<evidence type="ECO:0000256" key="3">
    <source>
        <dbReference type="ARBA" id="ARBA00012327"/>
    </source>
</evidence>
<comment type="similarity">
    <text evidence="8">Belongs to the methyltransferase superfamily.</text>
</comment>
<reference evidence="10 11" key="1">
    <citation type="submission" date="2015-08" db="EMBL/GenBank/DDBJ databases">
        <title>Complete genome sequence of Sulfurifustis variabilis.</title>
        <authorList>
            <person name="Miura A."/>
            <person name="Kojima H."/>
            <person name="Fukui M."/>
        </authorList>
    </citation>
    <scope>NUCLEOTIDE SEQUENCE [LARGE SCALE GENOMIC DNA]</scope>
    <source>
        <strain evidence="11">skN76</strain>
    </source>
</reference>
<dbReference type="GO" id="GO:0008757">
    <property type="term" value="F:S-adenosylmethionine-dependent methyltransferase activity"/>
    <property type="evidence" value="ECO:0007669"/>
    <property type="project" value="InterPro"/>
</dbReference>
<dbReference type="HAMAP" id="MF_00835">
    <property type="entry name" value="BioC"/>
    <property type="match status" value="1"/>
</dbReference>
<keyword evidence="7 8" id="KW-0093">Biotin biosynthesis</keyword>
<dbReference type="AlphaFoldDB" id="A0A1B4V108"/>
<dbReference type="Gene3D" id="3.40.50.150">
    <property type="entry name" value="Vaccinia Virus protein VP39"/>
    <property type="match status" value="1"/>
</dbReference>
<dbReference type="InterPro" id="IPR013216">
    <property type="entry name" value="Methyltransf_11"/>
</dbReference>
<evidence type="ECO:0000256" key="2">
    <source>
        <dbReference type="ARBA" id="ARBA00004746"/>
    </source>
</evidence>
<comment type="pathway">
    <text evidence="2 8">Cofactor biosynthesis; biotin biosynthesis.</text>
</comment>
<name>A0A1B4V108_9GAMM</name>
<evidence type="ECO:0000256" key="4">
    <source>
        <dbReference type="ARBA" id="ARBA00022603"/>
    </source>
</evidence>
<comment type="catalytic activity">
    <reaction evidence="1 8">
        <text>malonyl-[ACP] + S-adenosyl-L-methionine = malonyl-[ACP] methyl ester + S-adenosyl-L-homocysteine</text>
        <dbReference type="Rhea" id="RHEA:17105"/>
        <dbReference type="Rhea" id="RHEA-COMP:9623"/>
        <dbReference type="Rhea" id="RHEA-COMP:9954"/>
        <dbReference type="ChEBI" id="CHEBI:57856"/>
        <dbReference type="ChEBI" id="CHEBI:59789"/>
        <dbReference type="ChEBI" id="CHEBI:78449"/>
        <dbReference type="ChEBI" id="CHEBI:78845"/>
        <dbReference type="EC" id="2.1.1.197"/>
    </reaction>
</comment>
<proteinExistence type="inferred from homology"/>
<evidence type="ECO:0000313" key="11">
    <source>
        <dbReference type="Proteomes" id="UP000218899"/>
    </source>
</evidence>
<keyword evidence="5 8" id="KW-0808">Transferase</keyword>
<dbReference type="NCBIfam" id="TIGR02072">
    <property type="entry name" value="BioC"/>
    <property type="match status" value="1"/>
</dbReference>
<comment type="function">
    <text evidence="8">Converts the free carboxyl group of a malonyl-thioester to its methyl ester by transfer of a methyl group from S-adenosyl-L-methionine (SAM). It allows to synthesize pimeloyl-ACP via the fatty acid synthetic pathway.</text>
</comment>
<dbReference type="PANTHER" id="PTHR13090:SF1">
    <property type="entry name" value="ARGININE-HYDROXYLASE NDUFAF5, MITOCHONDRIAL"/>
    <property type="match status" value="1"/>
</dbReference>
<dbReference type="UniPathway" id="UPA00078"/>
<protein>
    <recommendedName>
        <fullName evidence="3 8">Malonyl-[acyl-carrier protein] O-methyltransferase</fullName>
        <shortName evidence="8">Malonyl-ACP O-methyltransferase</shortName>
        <ecNumber evidence="3 8">2.1.1.197</ecNumber>
    </recommendedName>
    <alternativeName>
        <fullName evidence="8">Biotin synthesis protein BioC</fullName>
    </alternativeName>
</protein>
<dbReference type="GO" id="GO:0009102">
    <property type="term" value="P:biotin biosynthetic process"/>
    <property type="evidence" value="ECO:0007669"/>
    <property type="project" value="UniProtKB-UniRule"/>
</dbReference>
<dbReference type="InterPro" id="IPR029063">
    <property type="entry name" value="SAM-dependent_MTases_sf"/>
</dbReference>
<evidence type="ECO:0000256" key="8">
    <source>
        <dbReference type="HAMAP-Rule" id="MF_00835"/>
    </source>
</evidence>
<dbReference type="GO" id="GO:0010340">
    <property type="term" value="F:carboxyl-O-methyltransferase activity"/>
    <property type="evidence" value="ECO:0007669"/>
    <property type="project" value="UniProtKB-UniRule"/>
</dbReference>
<keyword evidence="6 8" id="KW-0949">S-adenosyl-L-methionine</keyword>
<dbReference type="GO" id="GO:0032259">
    <property type="term" value="P:methylation"/>
    <property type="evidence" value="ECO:0007669"/>
    <property type="project" value="UniProtKB-KW"/>
</dbReference>
<evidence type="ECO:0000256" key="1">
    <source>
        <dbReference type="ARBA" id="ARBA00000852"/>
    </source>
</evidence>
<evidence type="ECO:0000259" key="9">
    <source>
        <dbReference type="Pfam" id="PF08241"/>
    </source>
</evidence>
<dbReference type="InterPro" id="IPR050602">
    <property type="entry name" value="Malonyl-ACP_OMT"/>
</dbReference>
<evidence type="ECO:0000313" key="10">
    <source>
        <dbReference type="EMBL" id="BAU47033.1"/>
    </source>
</evidence>
<dbReference type="EMBL" id="AP014936">
    <property type="protein sequence ID" value="BAU47033.1"/>
    <property type="molecule type" value="Genomic_DNA"/>
</dbReference>
<keyword evidence="11" id="KW-1185">Reference proteome</keyword>
<dbReference type="CDD" id="cd02440">
    <property type="entry name" value="AdoMet_MTases"/>
    <property type="match status" value="1"/>
</dbReference>
<dbReference type="EC" id="2.1.1.197" evidence="3 8"/>